<keyword evidence="2" id="KW-1185">Reference proteome</keyword>
<proteinExistence type="predicted"/>
<accession>A0A9D4Q182</accession>
<dbReference type="Proteomes" id="UP000821837">
    <property type="component" value="Chromosome 3"/>
</dbReference>
<dbReference type="PANTHER" id="PTHR23278:SF19">
    <property type="entry name" value="OBSCURIN"/>
    <property type="match status" value="1"/>
</dbReference>
<dbReference type="Gene3D" id="2.60.40.10">
    <property type="entry name" value="Immunoglobulins"/>
    <property type="match status" value="1"/>
</dbReference>
<organism evidence="1 2">
    <name type="scientific">Rhipicephalus sanguineus</name>
    <name type="common">Brown dog tick</name>
    <name type="synonym">Ixodes sanguineus</name>
    <dbReference type="NCBI Taxonomy" id="34632"/>
    <lineage>
        <taxon>Eukaryota</taxon>
        <taxon>Metazoa</taxon>
        <taxon>Ecdysozoa</taxon>
        <taxon>Arthropoda</taxon>
        <taxon>Chelicerata</taxon>
        <taxon>Arachnida</taxon>
        <taxon>Acari</taxon>
        <taxon>Parasitiformes</taxon>
        <taxon>Ixodida</taxon>
        <taxon>Ixodoidea</taxon>
        <taxon>Ixodidae</taxon>
        <taxon>Rhipicephalinae</taxon>
        <taxon>Rhipicephalus</taxon>
        <taxon>Rhipicephalus</taxon>
    </lineage>
</organism>
<reference evidence="1" key="1">
    <citation type="journal article" date="2020" name="Cell">
        <title>Large-Scale Comparative Analyses of Tick Genomes Elucidate Their Genetic Diversity and Vector Capacities.</title>
        <authorList>
            <consortium name="Tick Genome and Microbiome Consortium (TIGMIC)"/>
            <person name="Jia N."/>
            <person name="Wang J."/>
            <person name="Shi W."/>
            <person name="Du L."/>
            <person name="Sun Y."/>
            <person name="Zhan W."/>
            <person name="Jiang J.F."/>
            <person name="Wang Q."/>
            <person name="Zhang B."/>
            <person name="Ji P."/>
            <person name="Bell-Sakyi L."/>
            <person name="Cui X.M."/>
            <person name="Yuan T.T."/>
            <person name="Jiang B.G."/>
            <person name="Yang W.F."/>
            <person name="Lam T.T."/>
            <person name="Chang Q.C."/>
            <person name="Ding S.J."/>
            <person name="Wang X.J."/>
            <person name="Zhu J.G."/>
            <person name="Ruan X.D."/>
            <person name="Zhao L."/>
            <person name="Wei J.T."/>
            <person name="Ye R.Z."/>
            <person name="Que T.C."/>
            <person name="Du C.H."/>
            <person name="Zhou Y.H."/>
            <person name="Cheng J.X."/>
            <person name="Dai P.F."/>
            <person name="Guo W.B."/>
            <person name="Han X.H."/>
            <person name="Huang E.J."/>
            <person name="Li L.F."/>
            <person name="Wei W."/>
            <person name="Gao Y.C."/>
            <person name="Liu J.Z."/>
            <person name="Shao H.Z."/>
            <person name="Wang X."/>
            <person name="Wang C.C."/>
            <person name="Yang T.C."/>
            <person name="Huo Q.B."/>
            <person name="Li W."/>
            <person name="Chen H.Y."/>
            <person name="Chen S.E."/>
            <person name="Zhou L.G."/>
            <person name="Ni X.B."/>
            <person name="Tian J.H."/>
            <person name="Sheng Y."/>
            <person name="Liu T."/>
            <person name="Pan Y.S."/>
            <person name="Xia L.Y."/>
            <person name="Li J."/>
            <person name="Zhao F."/>
            <person name="Cao W.C."/>
        </authorList>
    </citation>
    <scope>NUCLEOTIDE SEQUENCE</scope>
    <source>
        <strain evidence="1">Rsan-2018</strain>
    </source>
</reference>
<dbReference type="PANTHER" id="PTHR23278">
    <property type="entry name" value="SIDESTEP PROTEIN"/>
    <property type="match status" value="1"/>
</dbReference>
<sequence length="132" mass="14711">MMQLRLGSGHSRSKIDERIDIYFECSVRSNAPVSEVSCTFDSRYFHTDGSRGIIVSNQSLELRSVNRTNCGFCVCHAANSEGEAESNRLRLRVLHSQLCGSGHRQYSHSVAKHDTVEVECDVEADPSNVTFS</sequence>
<evidence type="ECO:0000313" key="2">
    <source>
        <dbReference type="Proteomes" id="UP000821837"/>
    </source>
</evidence>
<name>A0A9D4Q182_RHISA</name>
<dbReference type="SUPFAM" id="SSF48726">
    <property type="entry name" value="Immunoglobulin"/>
    <property type="match status" value="1"/>
</dbReference>
<comment type="caution">
    <text evidence="1">The sequence shown here is derived from an EMBL/GenBank/DDBJ whole genome shotgun (WGS) entry which is preliminary data.</text>
</comment>
<dbReference type="InterPro" id="IPR013783">
    <property type="entry name" value="Ig-like_fold"/>
</dbReference>
<dbReference type="VEuPathDB" id="VectorBase:RSAN_043197"/>
<dbReference type="AlphaFoldDB" id="A0A9D4Q182"/>
<dbReference type="InterPro" id="IPR036179">
    <property type="entry name" value="Ig-like_dom_sf"/>
</dbReference>
<reference evidence="1" key="2">
    <citation type="submission" date="2021-09" db="EMBL/GenBank/DDBJ databases">
        <authorList>
            <person name="Jia N."/>
            <person name="Wang J."/>
            <person name="Shi W."/>
            <person name="Du L."/>
            <person name="Sun Y."/>
            <person name="Zhan W."/>
            <person name="Jiang J."/>
            <person name="Wang Q."/>
            <person name="Zhang B."/>
            <person name="Ji P."/>
            <person name="Sakyi L.B."/>
            <person name="Cui X."/>
            <person name="Yuan T."/>
            <person name="Jiang B."/>
            <person name="Yang W."/>
            <person name="Lam T.T.-Y."/>
            <person name="Chang Q."/>
            <person name="Ding S."/>
            <person name="Wang X."/>
            <person name="Zhu J."/>
            <person name="Ruan X."/>
            <person name="Zhao L."/>
            <person name="Wei J."/>
            <person name="Que T."/>
            <person name="Du C."/>
            <person name="Cheng J."/>
            <person name="Dai P."/>
            <person name="Han X."/>
            <person name="Huang E."/>
            <person name="Gao Y."/>
            <person name="Liu J."/>
            <person name="Shao H."/>
            <person name="Ye R."/>
            <person name="Li L."/>
            <person name="Wei W."/>
            <person name="Wang X."/>
            <person name="Wang C."/>
            <person name="Huo Q."/>
            <person name="Li W."/>
            <person name="Guo W."/>
            <person name="Chen H."/>
            <person name="Chen S."/>
            <person name="Zhou L."/>
            <person name="Zhou L."/>
            <person name="Ni X."/>
            <person name="Tian J."/>
            <person name="Zhou Y."/>
            <person name="Sheng Y."/>
            <person name="Liu T."/>
            <person name="Pan Y."/>
            <person name="Xia L."/>
            <person name="Li J."/>
            <person name="Zhao F."/>
            <person name="Cao W."/>
        </authorList>
    </citation>
    <scope>NUCLEOTIDE SEQUENCE</scope>
    <source>
        <strain evidence="1">Rsan-2018</strain>
        <tissue evidence="1">Larvae</tissue>
    </source>
</reference>
<protein>
    <submittedName>
        <fullName evidence="1">Uncharacterized protein</fullName>
    </submittedName>
</protein>
<dbReference type="EMBL" id="JABSTV010001249">
    <property type="protein sequence ID" value="KAH7962526.1"/>
    <property type="molecule type" value="Genomic_DNA"/>
</dbReference>
<gene>
    <name evidence="1" type="ORF">HPB52_016698</name>
</gene>
<evidence type="ECO:0000313" key="1">
    <source>
        <dbReference type="EMBL" id="KAH7962526.1"/>
    </source>
</evidence>